<evidence type="ECO:0000256" key="2">
    <source>
        <dbReference type="ARBA" id="ARBA00023015"/>
    </source>
</evidence>
<dbReference type="PROSITE" id="PS50931">
    <property type="entry name" value="HTH_LYSR"/>
    <property type="match status" value="1"/>
</dbReference>
<dbReference type="Gene3D" id="3.40.190.10">
    <property type="entry name" value="Periplasmic binding protein-like II"/>
    <property type="match status" value="2"/>
</dbReference>
<reference evidence="6" key="1">
    <citation type="submission" date="2006-05" db="EMBL/GenBank/DDBJ databases">
        <title>Annotation of the draft genome assembly of Desulfuromonas acetoxidans DSM 684.</title>
        <authorList>
            <consortium name="US DOE Joint Genome Institute (JGI-ORNL)"/>
            <person name="Larimer F."/>
            <person name="Land M."/>
            <person name="Hauser L."/>
        </authorList>
    </citation>
    <scope>NUCLEOTIDE SEQUENCE [LARGE SCALE GENOMIC DNA]</scope>
    <source>
        <strain evidence="6">DSM 684</strain>
    </source>
</reference>
<dbReference type="CDD" id="cd05466">
    <property type="entry name" value="PBP2_LTTR_substrate"/>
    <property type="match status" value="1"/>
</dbReference>
<dbReference type="Pfam" id="PF00126">
    <property type="entry name" value="HTH_1"/>
    <property type="match status" value="1"/>
</dbReference>
<evidence type="ECO:0000313" key="6">
    <source>
        <dbReference type="EMBL" id="EAT16943.1"/>
    </source>
</evidence>
<dbReference type="InterPro" id="IPR036390">
    <property type="entry name" value="WH_DNA-bd_sf"/>
</dbReference>
<evidence type="ECO:0000256" key="1">
    <source>
        <dbReference type="ARBA" id="ARBA00009437"/>
    </source>
</evidence>
<dbReference type="PRINTS" id="PR00039">
    <property type="entry name" value="HTHLYSR"/>
</dbReference>
<organism evidence="6 7">
    <name type="scientific">Desulfuromonas acetoxidans (strain DSM 684 / 11070)</name>
    <dbReference type="NCBI Taxonomy" id="281689"/>
    <lineage>
        <taxon>Bacteria</taxon>
        <taxon>Pseudomonadati</taxon>
        <taxon>Thermodesulfobacteriota</taxon>
        <taxon>Desulfuromonadia</taxon>
        <taxon>Desulfuromonadales</taxon>
        <taxon>Desulfuromonadaceae</taxon>
        <taxon>Desulfuromonas</taxon>
    </lineage>
</organism>
<dbReference type="AlphaFoldDB" id="Q1K3N1"/>
<dbReference type="GO" id="GO:0003700">
    <property type="term" value="F:DNA-binding transcription factor activity"/>
    <property type="evidence" value="ECO:0007669"/>
    <property type="project" value="InterPro"/>
</dbReference>
<accession>Q1K3N1</accession>
<evidence type="ECO:0000256" key="4">
    <source>
        <dbReference type="ARBA" id="ARBA00023163"/>
    </source>
</evidence>
<dbReference type="Gene3D" id="1.10.10.10">
    <property type="entry name" value="Winged helix-like DNA-binding domain superfamily/Winged helix DNA-binding domain"/>
    <property type="match status" value="1"/>
</dbReference>
<evidence type="ECO:0000313" key="7">
    <source>
        <dbReference type="Proteomes" id="UP000005695"/>
    </source>
</evidence>
<evidence type="ECO:0000259" key="5">
    <source>
        <dbReference type="PROSITE" id="PS50931"/>
    </source>
</evidence>
<dbReference type="Pfam" id="PF03466">
    <property type="entry name" value="LysR_substrate"/>
    <property type="match status" value="1"/>
</dbReference>
<dbReference type="GO" id="GO:0000976">
    <property type="term" value="F:transcription cis-regulatory region binding"/>
    <property type="evidence" value="ECO:0007669"/>
    <property type="project" value="TreeGrafter"/>
</dbReference>
<dbReference type="InterPro" id="IPR000847">
    <property type="entry name" value="LysR_HTH_N"/>
</dbReference>
<sequence>METQYLKTLLIAAEEGSFSRAAAKLHLTQSAVSQRTKSLEACCGEQLLDRSGAVLEPTAAGRIVLEGARRILDMEEQMLQELRSLTDRQHLYICCTPAFGMAHLPQILKRFMQEFGEVEDLKFLFGAPLQALDGIKNGEFDVAVIEHLADMDFGTMRHMDLPQDEMIFVSSPTYGPTAHDITLEDIQQCNFITRRDGCSCRDLLSFNLKGTGGDLADFRRVMVLDDFSLIIKEVLAGQGVTFISRSAVQEYLDEGRLLEHHVPGFHCYRHRSIVARECESSASLKRAFMESVCRHFELDPGE</sequence>
<feature type="domain" description="HTH lysR-type" evidence="5">
    <location>
        <begin position="1"/>
        <end position="58"/>
    </location>
</feature>
<protein>
    <submittedName>
        <fullName evidence="6">Transcriptional regulator, LysR family</fullName>
    </submittedName>
</protein>
<keyword evidence="7" id="KW-1185">Reference proteome</keyword>
<keyword evidence="4" id="KW-0804">Transcription</keyword>
<dbReference type="InterPro" id="IPR005119">
    <property type="entry name" value="LysR_subst-bd"/>
</dbReference>
<dbReference type="EMBL" id="AAEW02000002">
    <property type="protein sequence ID" value="EAT16943.1"/>
    <property type="molecule type" value="Genomic_DNA"/>
</dbReference>
<gene>
    <name evidence="6" type="ORF">Dace_2809</name>
</gene>
<keyword evidence="2" id="KW-0805">Transcription regulation</keyword>
<dbReference type="Proteomes" id="UP000005695">
    <property type="component" value="Unassembled WGS sequence"/>
</dbReference>
<dbReference type="NCBIfam" id="NF041036">
    <property type="entry name" value="decaheme_TF"/>
    <property type="match status" value="1"/>
</dbReference>
<reference evidence="6" key="2">
    <citation type="submission" date="2006-05" db="EMBL/GenBank/DDBJ databases">
        <title>Sequencing of the draft genome and assembly of Desulfuromonas acetoxidans DSM 684.</title>
        <authorList>
            <consortium name="US DOE Joint Genome Institute (JGI-PGF)"/>
            <person name="Copeland A."/>
            <person name="Lucas S."/>
            <person name="Lapidus A."/>
            <person name="Barry K."/>
            <person name="Detter J.C."/>
            <person name="Glavina del Rio T."/>
            <person name="Hammon N."/>
            <person name="Israni S."/>
            <person name="Dalin E."/>
            <person name="Tice H."/>
            <person name="Bruce D."/>
            <person name="Pitluck S."/>
            <person name="Richardson P."/>
        </authorList>
    </citation>
    <scope>NUCLEOTIDE SEQUENCE [LARGE SCALE GENOMIC DNA]</scope>
    <source>
        <strain evidence="6">DSM 684</strain>
    </source>
</reference>
<name>Q1K3N1_DESA6</name>
<evidence type="ECO:0000256" key="3">
    <source>
        <dbReference type="ARBA" id="ARBA00023125"/>
    </source>
</evidence>
<dbReference type="InterPro" id="IPR036388">
    <property type="entry name" value="WH-like_DNA-bd_sf"/>
</dbReference>
<comment type="caution">
    <text evidence="6">The sequence shown here is derived from an EMBL/GenBank/DDBJ whole genome shotgun (WGS) entry which is preliminary data.</text>
</comment>
<dbReference type="RefSeq" id="WP_005997766.1">
    <property type="nucleotide sequence ID" value="NZ_AAEW02000002.1"/>
</dbReference>
<proteinExistence type="inferred from homology"/>
<comment type="similarity">
    <text evidence="1">Belongs to the LysR transcriptional regulatory family.</text>
</comment>
<dbReference type="PANTHER" id="PTHR30126:SF91">
    <property type="entry name" value="LYSR FAMILY TRANSCRIPTIONAL REGULATOR"/>
    <property type="match status" value="1"/>
</dbReference>
<dbReference type="PANTHER" id="PTHR30126">
    <property type="entry name" value="HTH-TYPE TRANSCRIPTIONAL REGULATOR"/>
    <property type="match status" value="1"/>
</dbReference>
<dbReference type="SUPFAM" id="SSF46785">
    <property type="entry name" value="Winged helix' DNA-binding domain"/>
    <property type="match status" value="1"/>
</dbReference>
<dbReference type="OrthoDB" id="3252676at2"/>
<dbReference type="SUPFAM" id="SSF53850">
    <property type="entry name" value="Periplasmic binding protein-like II"/>
    <property type="match status" value="1"/>
</dbReference>
<keyword evidence="3" id="KW-0238">DNA-binding</keyword>